<reference evidence="1" key="1">
    <citation type="submission" date="2023-03" db="EMBL/GenBank/DDBJ databases">
        <authorList>
            <person name="Pearce D."/>
        </authorList>
    </citation>
    <scope>NUCLEOTIDE SEQUENCE</scope>
    <source>
        <strain evidence="1">Mc</strain>
    </source>
</reference>
<sequence length="385" mass="43237">MAGEDKTRVKPIAEVFEHLEDRCSQSKDVATAGQVRETGLRQQKEIEEGEVRLTQAIHRQTLGVVGSVGNGPAAGMVPRSPVCPTHRGTSPPNRSDTQAAMFCCSNTAFSARVSWISVLTSSAHFPHWLQASRRVRKVRRLYAPWRVTTSRTWRSVTLLQMQTYISMGLKTGDELRISELRTFLKQETKKFCSRIGKTAFPIRRPKQCLNPLFRLALQIILQTDALDQPKLDLQPQTVILLGVVEQNLQDAPGLVVALFLAQADHLAEMADDGVFDAEVVPQHLRHVPSDMDRIPGTHVRNPFQEQDTPDQRAGMSLLLLHFVGGVLIQHMKTPVPVHHRVDEILVDRGELARQQPIQCRYHLRLTLHFPFSRNAALQGLCGCRT</sequence>
<organism evidence="1 2">
    <name type="scientific">Methylococcus capsulatus</name>
    <dbReference type="NCBI Taxonomy" id="414"/>
    <lineage>
        <taxon>Bacteria</taxon>
        <taxon>Pseudomonadati</taxon>
        <taxon>Pseudomonadota</taxon>
        <taxon>Gammaproteobacteria</taxon>
        <taxon>Methylococcales</taxon>
        <taxon>Methylococcaceae</taxon>
        <taxon>Methylococcus</taxon>
    </lineage>
</organism>
<proteinExistence type="predicted"/>
<name>A0AA35UT07_METCP</name>
<dbReference type="Proteomes" id="UP001158598">
    <property type="component" value="Chromosome"/>
</dbReference>
<dbReference type="AlphaFoldDB" id="A0AA35UT07"/>
<gene>
    <name evidence="1" type="ORF">MCNOR_3245</name>
</gene>
<evidence type="ECO:0000313" key="2">
    <source>
        <dbReference type="Proteomes" id="UP001158598"/>
    </source>
</evidence>
<accession>A0AA35UT07</accession>
<protein>
    <submittedName>
        <fullName evidence="1">Uncharacterized protein</fullName>
    </submittedName>
</protein>
<dbReference type="EMBL" id="OX458332">
    <property type="protein sequence ID" value="CAI8890588.1"/>
    <property type="molecule type" value="Genomic_DNA"/>
</dbReference>
<evidence type="ECO:0000313" key="1">
    <source>
        <dbReference type="EMBL" id="CAI8890588.1"/>
    </source>
</evidence>